<dbReference type="GO" id="GO:0055085">
    <property type="term" value="P:transmembrane transport"/>
    <property type="evidence" value="ECO:0007669"/>
    <property type="project" value="TreeGrafter"/>
</dbReference>
<feature type="transmembrane region" description="Helical" evidence="6">
    <location>
        <begin position="68"/>
        <end position="86"/>
    </location>
</feature>
<accession>G9XN61</accession>
<proteinExistence type="inferred from homology"/>
<protein>
    <submittedName>
        <fullName evidence="7">Sporulation integral membrane protein YtvI</fullName>
    </submittedName>
</protein>
<comment type="similarity">
    <text evidence="2">Belongs to the autoinducer-2 exporter (AI-2E) (TC 2.A.86) family.</text>
</comment>
<evidence type="ECO:0000256" key="6">
    <source>
        <dbReference type="SAM" id="Phobius"/>
    </source>
</evidence>
<dbReference type="EMBL" id="AFZX01000058">
    <property type="protein sequence ID" value="EHL06989.1"/>
    <property type="molecule type" value="Genomic_DNA"/>
</dbReference>
<gene>
    <name evidence="7" type="ORF">HMPREF0322_02402</name>
</gene>
<comment type="caution">
    <text evidence="7">The sequence shown here is derived from an EMBL/GenBank/DDBJ whole genome shotgun (WGS) entry which is preliminary data.</text>
</comment>
<name>G9XN61_DESHA</name>
<feature type="transmembrane region" description="Helical" evidence="6">
    <location>
        <begin position="246"/>
        <end position="268"/>
    </location>
</feature>
<feature type="transmembrane region" description="Helical" evidence="6">
    <location>
        <begin position="158"/>
        <end position="181"/>
    </location>
</feature>
<dbReference type="HOGENOM" id="CLU_031275_4_0_9"/>
<keyword evidence="3 6" id="KW-0812">Transmembrane</keyword>
<dbReference type="InterPro" id="IPR002549">
    <property type="entry name" value="AI-2E-like"/>
</dbReference>
<dbReference type="NCBIfam" id="TIGR02872">
    <property type="entry name" value="spore_ytvI"/>
    <property type="match status" value="1"/>
</dbReference>
<dbReference type="InterPro" id="IPR014227">
    <property type="entry name" value="YtvI-like"/>
</dbReference>
<evidence type="ECO:0000256" key="1">
    <source>
        <dbReference type="ARBA" id="ARBA00004141"/>
    </source>
</evidence>
<dbReference type="PANTHER" id="PTHR21716">
    <property type="entry name" value="TRANSMEMBRANE PROTEIN"/>
    <property type="match status" value="1"/>
</dbReference>
<comment type="subcellular location">
    <subcellularLocation>
        <location evidence="1">Membrane</location>
        <topology evidence="1">Multi-pass membrane protein</topology>
    </subcellularLocation>
</comment>
<feature type="transmembrane region" description="Helical" evidence="6">
    <location>
        <begin position="38"/>
        <end position="56"/>
    </location>
</feature>
<evidence type="ECO:0000313" key="8">
    <source>
        <dbReference type="Proteomes" id="UP000004416"/>
    </source>
</evidence>
<dbReference type="GO" id="GO:0016020">
    <property type="term" value="C:membrane"/>
    <property type="evidence" value="ECO:0007669"/>
    <property type="project" value="UniProtKB-SubCell"/>
</dbReference>
<keyword evidence="5 6" id="KW-0472">Membrane</keyword>
<evidence type="ECO:0000256" key="5">
    <source>
        <dbReference type="ARBA" id="ARBA00023136"/>
    </source>
</evidence>
<evidence type="ECO:0000256" key="4">
    <source>
        <dbReference type="ARBA" id="ARBA00022989"/>
    </source>
</evidence>
<dbReference type="PANTHER" id="PTHR21716:SF68">
    <property type="entry name" value="TRANSPORT PROTEIN YTVI-RELATED"/>
    <property type="match status" value="1"/>
</dbReference>
<organism evidence="7 8">
    <name type="scientific">Desulfitobacterium hafniense DP7</name>
    <dbReference type="NCBI Taxonomy" id="537010"/>
    <lineage>
        <taxon>Bacteria</taxon>
        <taxon>Bacillati</taxon>
        <taxon>Bacillota</taxon>
        <taxon>Clostridia</taxon>
        <taxon>Eubacteriales</taxon>
        <taxon>Desulfitobacteriaceae</taxon>
        <taxon>Desulfitobacterium</taxon>
    </lineage>
</organism>
<keyword evidence="4 6" id="KW-1133">Transmembrane helix</keyword>
<sequence>MPYMKEFAKKVAVTLLVIIAFILIPLVAYYALPHFAPFIFALVFALLLEPFNQWLMKWPKINRPVAANISYFVFLGGFLLLAYFLITKITSEAYELIKFIQRNIPNIQFWFNDANQRINELIMVLPPEMVAQINQTITGFANQLSSINLLSTWGAQTISITASIPIFFITLLIFFIALYMINLNLHHISQRFFSYFKKESKPKAIAVLSDLRNATIGFLKAQVVLSTFTYIVSLGGLLILDMRYALVLALLIVIVDILPILGTGSVLVPWGIVLITLGDIFSGLGLILLFIVITVLRKIIEPKILGERIGLGPLSTLISIWVGFKVMGVLGVFLAPLLIIFYKALVKAKVIQYRFSI</sequence>
<evidence type="ECO:0000313" key="7">
    <source>
        <dbReference type="EMBL" id="EHL06989.1"/>
    </source>
</evidence>
<dbReference type="Proteomes" id="UP000004416">
    <property type="component" value="Unassembled WGS sequence"/>
</dbReference>
<reference evidence="7 8" key="1">
    <citation type="submission" date="2011-08" db="EMBL/GenBank/DDBJ databases">
        <authorList>
            <person name="Weinstock G."/>
            <person name="Sodergren E."/>
            <person name="Clifton S."/>
            <person name="Fulton L."/>
            <person name="Fulton B."/>
            <person name="Courtney L."/>
            <person name="Fronick C."/>
            <person name="Harrison M."/>
            <person name="Strong C."/>
            <person name="Farmer C."/>
            <person name="Delahaunty K."/>
            <person name="Markovic C."/>
            <person name="Hall O."/>
            <person name="Minx P."/>
            <person name="Tomlinson C."/>
            <person name="Mitreva M."/>
            <person name="Hou S."/>
            <person name="Chen J."/>
            <person name="Wollam A."/>
            <person name="Pepin K.H."/>
            <person name="Johnson M."/>
            <person name="Bhonagiri V."/>
            <person name="Zhang X."/>
            <person name="Suruliraj S."/>
            <person name="Warren W."/>
            <person name="Chinwalla A."/>
            <person name="Mardis E.R."/>
            <person name="Wilson R.K."/>
        </authorList>
    </citation>
    <scope>NUCLEOTIDE SEQUENCE [LARGE SCALE GENOMIC DNA]</scope>
    <source>
        <strain evidence="7 8">DP7</strain>
    </source>
</reference>
<feature type="transmembrane region" description="Helical" evidence="6">
    <location>
        <begin position="218"/>
        <end position="240"/>
    </location>
</feature>
<evidence type="ECO:0000256" key="2">
    <source>
        <dbReference type="ARBA" id="ARBA00009773"/>
    </source>
</evidence>
<evidence type="ECO:0000256" key="3">
    <source>
        <dbReference type="ARBA" id="ARBA00022692"/>
    </source>
</evidence>
<feature type="transmembrane region" description="Helical" evidence="6">
    <location>
        <begin position="12"/>
        <end position="32"/>
    </location>
</feature>
<dbReference type="PATRIC" id="fig|537010.4.peg.2254"/>
<dbReference type="AlphaFoldDB" id="G9XN61"/>
<dbReference type="Pfam" id="PF01594">
    <property type="entry name" value="AI-2E_transport"/>
    <property type="match status" value="1"/>
</dbReference>
<feature type="transmembrane region" description="Helical" evidence="6">
    <location>
        <begin position="280"/>
        <end position="300"/>
    </location>
</feature>
<feature type="transmembrane region" description="Helical" evidence="6">
    <location>
        <begin position="320"/>
        <end position="345"/>
    </location>
</feature>